<accession>A0A974GZH0</accession>
<dbReference type="GO" id="GO:0005886">
    <property type="term" value="C:plasma membrane"/>
    <property type="evidence" value="ECO:0000318"/>
    <property type="project" value="GO_Central"/>
</dbReference>
<dbReference type="SMART" id="SM00409">
    <property type="entry name" value="IG"/>
    <property type="match status" value="6"/>
</dbReference>
<dbReference type="FunFam" id="2.60.40.10:FF:000418">
    <property type="entry name" value="Neural cell adhesion molecule L1-like protein"/>
    <property type="match status" value="1"/>
</dbReference>
<accession>A0AA97PYI2</accession>
<keyword evidence="8" id="KW-0272">Extracellular matrix</keyword>
<dbReference type="CDD" id="cd00063">
    <property type="entry name" value="FN3"/>
    <property type="match status" value="4"/>
</dbReference>
<keyword evidence="10 25" id="KW-0812">Transmembrane</keyword>
<keyword evidence="18" id="KW-1015">Disulfide bond</keyword>
<evidence type="ECO:0000256" key="1">
    <source>
        <dbReference type="ARBA" id="ARBA00004251"/>
    </source>
</evidence>
<feature type="transmembrane region" description="Helical" evidence="25">
    <location>
        <begin position="1061"/>
        <end position="1082"/>
    </location>
</feature>
<dbReference type="InterPro" id="IPR003598">
    <property type="entry name" value="Ig_sub2"/>
</dbReference>
<evidence type="ECO:0000256" key="26">
    <source>
        <dbReference type="SAM" id="SignalP"/>
    </source>
</evidence>
<evidence type="ECO:0000256" key="9">
    <source>
        <dbReference type="ARBA" id="ARBA00022553"/>
    </source>
</evidence>
<evidence type="ECO:0000256" key="8">
    <source>
        <dbReference type="ARBA" id="ARBA00022530"/>
    </source>
</evidence>
<dbReference type="FunFam" id="2.60.40.10:FF:000658">
    <property type="entry name" value="Neural cell adhesion molecule L1"/>
    <property type="match status" value="1"/>
</dbReference>
<dbReference type="PANTHER" id="PTHR44170">
    <property type="entry name" value="PROTEIN SIDEKICK"/>
    <property type="match status" value="1"/>
</dbReference>
<dbReference type="InterPro" id="IPR007110">
    <property type="entry name" value="Ig-like_dom"/>
</dbReference>
<feature type="domain" description="Ig-like" evidence="27">
    <location>
        <begin position="322"/>
        <end position="409"/>
    </location>
</feature>
<evidence type="ECO:0000256" key="7">
    <source>
        <dbReference type="ARBA" id="ARBA00022525"/>
    </source>
</evidence>
<feature type="domain" description="Fibronectin type-III" evidence="28">
    <location>
        <begin position="801"/>
        <end position="903"/>
    </location>
</feature>
<feature type="domain" description="Ig-like" evidence="27">
    <location>
        <begin position="415"/>
        <end position="498"/>
    </location>
</feature>
<accession>A0A310U1Z2</accession>
<dbReference type="AlphaFoldDB" id="A0A310U1Z2"/>
<proteinExistence type="inferred from homology"/>
<evidence type="ECO:0000259" key="27">
    <source>
        <dbReference type="PROSITE" id="PS50835"/>
    </source>
</evidence>
<dbReference type="FunFam" id="2.60.40.10:FF:000057">
    <property type="entry name" value="neural cell adhesion molecule L1"/>
    <property type="match status" value="1"/>
</dbReference>
<keyword evidence="11 26" id="KW-0732">Signal</keyword>
<dbReference type="RefSeq" id="XP_018097686.1">
    <property type="nucleotide sequence ID" value="XM_018242197.2"/>
</dbReference>
<feature type="domain" description="Ig-like" evidence="27">
    <location>
        <begin position="506"/>
        <end position="596"/>
    </location>
</feature>
<sequence>MVSGRGAAVLGLLVVSCVSRQIPLTVEQLPTITDVTKGTQVAFPAHEDFTLKCEAKGNPRPVFQWTKNGQSYDPFSDPNVLTSEDSGTFTINHNAHNISSYNGTYCCSVTNRLGTAISQETNFIVPGVPKFPKHEILPLKVSEGESVILRCNPPSGIPPIHIYWMTADLVQIRQDERVSVGQDGNLYFANVQHSDSREDYYCCAGFSRIRTIVHSVPMALTIIPGDSLQERRPRILTPQGPSGSVTVLRGEELSLECIAEGLPTPNITWYKENSGRVMLGSHGKLLKIKDVYEEDHGIYLCKAENSLGSVEHVFHVRVEGPPRWKEEPGDRAVSVGSNVVLQCSAIGRPDPEIRWKRNGLPLEKGSTSHTHHVLDKEIILRNLQLSDTAVYQCEARNRHGTILSSANINVLDIAPVILTPDSRTYSAVLGHSISLHCDVFAFPPAEVFWSREDSTIGLQAERYIVYENGTLHIVMAETEDAGDYTCWVSNARGKTALSTHLILREPTRIFLLPENPWVRSSRDITLTCHVQCDIYLFNSLNIRWRKNGKELNKSDQRVQIQMDTLSISNVSWEDDATYSCTAETSLDSVTVETHLNVQDVPNPPTNLYLSEKQNRSVQLSWATNDSHNSPILEFIIEAQRPNNKMASWEDAARVGGNASSVVLPLIPYSDYCFRVFAVNEIGKSLPSPVSERYSTAPTAPDRNPHVLYVEADKQNELTIMWEPLSLEEQNGPGFGYRVTWRLQGLETEWHHQTVEESMFRLNNTPVFAPYEVSVQAMNDMGMGPDPKIHMKFSGEDIPDAAPSAVHVDVLNSSLAKVAWTQVTQNQVRGHLSGYKITYWKVRSLLAEKKHHTMRHVLVFPGPRNWGMIPALDPFSEYQVMVAAFNTRGDGPASSPVTFKTPEGVPDKPHFLRISSSDKSSFTLTWGPPRKMNGILTRYLLQHQIINDTDEIGNMRNINISNPATVSWRIPWLHDGTKYKFYLRACTQSGCGKAVSEEGWTGAQTKQVVSLTSPVTEVQQLGGNFTTHQLSKTQGIHNGILENVIEKTGRASAVQVLATQGWFIGLMGAVALLTLTLLTACFVQKNKGGKYSVKETDELGIEAEVQMMKDELFADYSDKKPLNESADSLSEASESSGSMDSLVQYSDGEHEQFNEDGSFIGEYTETRDRCSKVFPQ</sequence>
<feature type="domain" description="Ig-like" evidence="27">
    <location>
        <begin position="233"/>
        <end position="317"/>
    </location>
</feature>
<evidence type="ECO:0000256" key="24">
    <source>
        <dbReference type="SAM" id="MobiDB-lite"/>
    </source>
</evidence>
<protein>
    <recommendedName>
        <fullName evidence="22">Neural cell adhesion molecule L1-like protein</fullName>
    </recommendedName>
    <alternativeName>
        <fullName evidence="23">Close homolog of L1</fullName>
    </alternativeName>
</protein>
<dbReference type="InterPro" id="IPR026966">
    <property type="entry name" value="Neurofascin/L1/NrCAM_C"/>
</dbReference>
<feature type="domain" description="Ig-like" evidence="27">
    <location>
        <begin position="30"/>
        <end position="118"/>
    </location>
</feature>
<evidence type="ECO:0000256" key="25">
    <source>
        <dbReference type="SAM" id="Phobius"/>
    </source>
</evidence>
<comment type="subunit">
    <text evidence="21">May interact with L1CAM. May interact with ITGB1/ITGA1 heterodimer and ITGB1/ITGA2 heterodimer as well as with ANK3.</text>
</comment>
<evidence type="ECO:0000256" key="15">
    <source>
        <dbReference type="ARBA" id="ARBA00022902"/>
    </source>
</evidence>
<dbReference type="FunFam" id="2.60.40.10:FF:000063">
    <property type="entry name" value="neural cell adhesion molecule L1"/>
    <property type="match status" value="1"/>
</dbReference>
<feature type="compositionally biased region" description="Low complexity" evidence="24">
    <location>
        <begin position="1124"/>
        <end position="1141"/>
    </location>
</feature>
<dbReference type="Bgee" id="108705354">
    <property type="expression patterns" value="Expressed in brain and 10 other cell types or tissues"/>
</dbReference>
<feature type="domain" description="Fibronectin type-III" evidence="28">
    <location>
        <begin position="700"/>
        <end position="800"/>
    </location>
</feature>
<keyword evidence="19" id="KW-0325">Glycoprotein</keyword>
<dbReference type="FunFam" id="2.60.40.10:FF:000005">
    <property type="entry name" value="Neuronal cell adhesion molecule"/>
    <property type="match status" value="1"/>
</dbReference>
<dbReference type="InterPro" id="IPR036179">
    <property type="entry name" value="Ig-like_dom_sf"/>
</dbReference>
<dbReference type="InterPro" id="IPR003599">
    <property type="entry name" value="Ig_sub"/>
</dbReference>
<evidence type="ECO:0000256" key="12">
    <source>
        <dbReference type="ARBA" id="ARBA00022737"/>
    </source>
</evidence>
<dbReference type="GO" id="GO:0098609">
    <property type="term" value="P:cell-cell adhesion"/>
    <property type="evidence" value="ECO:0000318"/>
    <property type="project" value="GO_Central"/>
</dbReference>
<evidence type="ECO:0000256" key="22">
    <source>
        <dbReference type="ARBA" id="ARBA00072847"/>
    </source>
</evidence>
<keyword evidence="9" id="KW-0597">Phosphoprotein</keyword>
<keyword evidence="5" id="KW-0217">Developmental protein</keyword>
<dbReference type="GeneID" id="108705354"/>
<evidence type="ECO:0000256" key="23">
    <source>
        <dbReference type="ARBA" id="ARBA00082292"/>
    </source>
</evidence>
<feature type="domain" description="Ig-like" evidence="27">
    <location>
        <begin position="132"/>
        <end position="202"/>
    </location>
</feature>
<evidence type="ECO:0000256" key="6">
    <source>
        <dbReference type="ARBA" id="ARBA00022475"/>
    </source>
</evidence>
<dbReference type="KEGG" id="xla:108705354"/>
<dbReference type="InterPro" id="IPR013783">
    <property type="entry name" value="Ig-like_fold"/>
</dbReference>
<dbReference type="SUPFAM" id="SSF49265">
    <property type="entry name" value="Fibronectin type III"/>
    <property type="match status" value="2"/>
</dbReference>
<feature type="region of interest" description="Disordered" evidence="24">
    <location>
        <begin position="1122"/>
        <end position="1146"/>
    </location>
</feature>
<dbReference type="FunFam" id="2.60.40.10:FF:000768">
    <property type="entry name" value="Neural cell adhesion molecule L1-like protein"/>
    <property type="match status" value="1"/>
</dbReference>
<dbReference type="InterPro" id="IPR013098">
    <property type="entry name" value="Ig_I-set"/>
</dbReference>
<evidence type="ECO:0000256" key="21">
    <source>
        <dbReference type="ARBA" id="ARBA00062194"/>
    </source>
</evidence>
<name>A0A310U1Z2_XENLA</name>
<evidence type="ECO:0000313" key="29">
    <source>
        <dbReference type="Proteomes" id="UP000186698"/>
    </source>
</evidence>
<evidence type="ECO:0000313" key="31">
    <source>
        <dbReference type="RefSeq" id="XP_018097686.1"/>
    </source>
</evidence>
<dbReference type="Pfam" id="PF00041">
    <property type="entry name" value="fn3"/>
    <property type="match status" value="3"/>
</dbReference>
<keyword evidence="13" id="KW-0221">Differentiation</keyword>
<evidence type="ECO:0000256" key="11">
    <source>
        <dbReference type="ARBA" id="ARBA00022729"/>
    </source>
</evidence>
<evidence type="ECO:0000256" key="20">
    <source>
        <dbReference type="ARBA" id="ARBA00023319"/>
    </source>
</evidence>
<feature type="domain" description="Fibronectin type-III" evidence="28">
    <location>
        <begin position="904"/>
        <end position="1007"/>
    </location>
</feature>
<dbReference type="GO" id="GO:0098632">
    <property type="term" value="F:cell-cell adhesion mediator activity"/>
    <property type="evidence" value="ECO:0000318"/>
    <property type="project" value="GO_Central"/>
</dbReference>
<dbReference type="FunFam" id="2.60.40.10:FF:000367">
    <property type="entry name" value="Neural cell adhesion molecule L1-like protein"/>
    <property type="match status" value="1"/>
</dbReference>
<dbReference type="FunFam" id="2.60.40.10:FF:000038">
    <property type="entry name" value="Neuronal cell adhesion molecule"/>
    <property type="match status" value="1"/>
</dbReference>
<gene>
    <name evidence="30 31" type="primary">LOC108705354</name>
</gene>
<keyword evidence="14" id="KW-0130">Cell adhesion</keyword>
<evidence type="ECO:0000259" key="28">
    <source>
        <dbReference type="PROSITE" id="PS50853"/>
    </source>
</evidence>
<dbReference type="PaxDb" id="8355-A0A310U1Z2"/>
<dbReference type="GO" id="GO:0007411">
    <property type="term" value="P:axon guidance"/>
    <property type="evidence" value="ECO:0000318"/>
    <property type="project" value="GO_Central"/>
</dbReference>
<dbReference type="PROSITE" id="PS51257">
    <property type="entry name" value="PROKAR_LIPOPROTEIN"/>
    <property type="match status" value="1"/>
</dbReference>
<dbReference type="SUPFAM" id="SSF48726">
    <property type="entry name" value="Immunoglobulin"/>
    <property type="match status" value="6"/>
</dbReference>
<keyword evidence="20" id="KW-0393">Immunoglobulin domain</keyword>
<dbReference type="FunFam" id="2.60.40.10:FF:000189">
    <property type="entry name" value="Neogenin isoform 3"/>
    <property type="match status" value="1"/>
</dbReference>
<evidence type="ECO:0000313" key="30">
    <source>
        <dbReference type="RefSeq" id="XP_018097685.1"/>
    </source>
</evidence>
<feature type="domain" description="Fibronectin type-III" evidence="28">
    <location>
        <begin position="603"/>
        <end position="698"/>
    </location>
</feature>
<dbReference type="InterPro" id="IPR036116">
    <property type="entry name" value="FN3_sf"/>
</dbReference>
<dbReference type="Proteomes" id="UP000186698">
    <property type="component" value="Chromosome 4L"/>
</dbReference>
<comment type="similarity">
    <text evidence="3">Belongs to the immunoglobulin superfamily. L1/neurofascin/NgCAM family.</text>
</comment>
<keyword evidence="17 25" id="KW-0472">Membrane</keyword>
<keyword evidence="15" id="KW-0524">Neurogenesis</keyword>
<dbReference type="SMART" id="SM00060">
    <property type="entry name" value="FN3"/>
    <property type="match status" value="4"/>
</dbReference>
<comment type="subcellular location">
    <subcellularLocation>
        <location evidence="1">Cell membrane</location>
        <topology evidence="1">Single-pass type I membrane protein</topology>
    </subcellularLocation>
    <subcellularLocation>
        <location evidence="2">Secreted</location>
        <location evidence="2">Extracellular space</location>
        <location evidence="2">Extracellular matrix</location>
    </subcellularLocation>
</comment>
<feature type="signal peptide" evidence="26">
    <location>
        <begin position="1"/>
        <end position="19"/>
    </location>
</feature>
<keyword evidence="6" id="KW-1003">Cell membrane</keyword>
<dbReference type="RefSeq" id="XP_018097685.1">
    <property type="nucleotide sequence ID" value="XM_018242196.2"/>
</dbReference>
<dbReference type="GO" id="GO:0007420">
    <property type="term" value="P:brain development"/>
    <property type="evidence" value="ECO:0000318"/>
    <property type="project" value="GO_Central"/>
</dbReference>
<dbReference type="CDD" id="cd00096">
    <property type="entry name" value="Ig"/>
    <property type="match status" value="1"/>
</dbReference>
<dbReference type="STRING" id="8355.A0A310U1Z2"/>
<keyword evidence="29" id="KW-1185">Reference proteome</keyword>
<dbReference type="PROSITE" id="PS50853">
    <property type="entry name" value="FN3"/>
    <property type="match status" value="4"/>
</dbReference>
<dbReference type="PANTHER" id="PTHR44170:SF45">
    <property type="entry name" value="NEURAL CELL ADHESION MOLECULE L1-LIKE PROTEIN ISOFORM X1"/>
    <property type="match status" value="1"/>
</dbReference>
<evidence type="ECO:0000256" key="14">
    <source>
        <dbReference type="ARBA" id="ARBA00022889"/>
    </source>
</evidence>
<evidence type="ECO:0000256" key="10">
    <source>
        <dbReference type="ARBA" id="ARBA00022692"/>
    </source>
</evidence>
<dbReference type="Pfam" id="PF07679">
    <property type="entry name" value="I-set"/>
    <property type="match status" value="2"/>
</dbReference>
<dbReference type="InterPro" id="IPR003961">
    <property type="entry name" value="FN3_dom"/>
</dbReference>
<dbReference type="OrthoDB" id="6244967at2759"/>
<comment type="similarity">
    <text evidence="4">Belongs to the immunoglobulin superfamily. DCC family.</text>
</comment>
<dbReference type="Gene3D" id="2.60.40.10">
    <property type="entry name" value="Immunoglobulins"/>
    <property type="match status" value="10"/>
</dbReference>
<evidence type="ECO:0000256" key="16">
    <source>
        <dbReference type="ARBA" id="ARBA00022989"/>
    </source>
</evidence>
<dbReference type="Pfam" id="PF13927">
    <property type="entry name" value="Ig_3"/>
    <property type="match status" value="3"/>
</dbReference>
<evidence type="ECO:0000256" key="4">
    <source>
        <dbReference type="ARBA" id="ARBA00009588"/>
    </source>
</evidence>
<evidence type="ECO:0000256" key="5">
    <source>
        <dbReference type="ARBA" id="ARBA00022473"/>
    </source>
</evidence>
<keyword evidence="7" id="KW-0964">Secreted</keyword>
<keyword evidence="12" id="KW-0677">Repeat</keyword>
<evidence type="ECO:0000256" key="19">
    <source>
        <dbReference type="ARBA" id="ARBA00023180"/>
    </source>
</evidence>
<feature type="chain" id="PRO_5044583793" description="Neural cell adhesion molecule L1-like protein" evidence="26">
    <location>
        <begin position="20"/>
        <end position="1175"/>
    </location>
</feature>
<evidence type="ECO:0000256" key="13">
    <source>
        <dbReference type="ARBA" id="ARBA00022782"/>
    </source>
</evidence>
<evidence type="ECO:0000256" key="3">
    <source>
        <dbReference type="ARBA" id="ARBA00008588"/>
    </source>
</evidence>
<evidence type="ECO:0000256" key="18">
    <source>
        <dbReference type="ARBA" id="ARBA00023157"/>
    </source>
</evidence>
<dbReference type="SMART" id="SM00408">
    <property type="entry name" value="IGc2"/>
    <property type="match status" value="5"/>
</dbReference>
<evidence type="ECO:0000256" key="17">
    <source>
        <dbReference type="ARBA" id="ARBA00023136"/>
    </source>
</evidence>
<dbReference type="PROSITE" id="PS50835">
    <property type="entry name" value="IG_LIKE"/>
    <property type="match status" value="6"/>
</dbReference>
<dbReference type="GO" id="GO:0030424">
    <property type="term" value="C:axon"/>
    <property type="evidence" value="ECO:0000318"/>
    <property type="project" value="GO_Central"/>
</dbReference>
<keyword evidence="16 25" id="KW-1133">Transmembrane helix</keyword>
<evidence type="ECO:0000256" key="2">
    <source>
        <dbReference type="ARBA" id="ARBA00004498"/>
    </source>
</evidence>
<dbReference type="Pfam" id="PF13882">
    <property type="entry name" value="Bravo_FIGEY"/>
    <property type="match status" value="1"/>
</dbReference>
<reference evidence="30 31" key="1">
    <citation type="submission" date="2022-04" db="UniProtKB">
        <authorList>
            <consortium name="RefSeq"/>
        </authorList>
    </citation>
    <scope>IDENTIFICATION</scope>
    <source>
        <strain evidence="30 31">J_2021</strain>
        <tissue evidence="30 31">Erythrocytes</tissue>
    </source>
</reference>
<organism evidence="30">
    <name type="scientific">Xenopus laevis</name>
    <name type="common">African clawed frog</name>
    <dbReference type="NCBI Taxonomy" id="8355"/>
    <lineage>
        <taxon>Eukaryota</taxon>
        <taxon>Metazoa</taxon>
        <taxon>Chordata</taxon>
        <taxon>Craniata</taxon>
        <taxon>Vertebrata</taxon>
        <taxon>Euteleostomi</taxon>
        <taxon>Amphibia</taxon>
        <taxon>Batrachia</taxon>
        <taxon>Anura</taxon>
        <taxon>Pipoidea</taxon>
        <taxon>Pipidae</taxon>
        <taxon>Xenopodinae</taxon>
        <taxon>Xenopus</taxon>
        <taxon>Xenopus</taxon>
    </lineage>
</organism>